<accession>A0ABW2PDV1</accession>
<dbReference type="EMBL" id="JBHTCG010000022">
    <property type="protein sequence ID" value="MFC7385913.1"/>
    <property type="molecule type" value="Genomic_DNA"/>
</dbReference>
<feature type="region of interest" description="Disordered" evidence="1">
    <location>
        <begin position="130"/>
        <end position="174"/>
    </location>
</feature>
<sequence>MPPLRWSDATGFARLREAPGLPDAWWRSVPLSRVFAVLGPEALGELITELATEHWPAAAVGDILPALHVMDPEEADEPQVSIALDRVGSYTGLLALTGRELADQPFIRAKPLLNALFTAVFTRLAPAGDQGAHSAEASPSRADDAAGGRASSSRAGRSANGVAATPPSPAASAPLAASMPASAASSGAAAPASAASFAASAPAPADPLPVRRPAPPLPKRRSNRIDAGDPLGLAAARLAEAALQQQAGGRGGPRPSMFTPPPRTERPMPAMPAMPDVGLAPGPRPFVPEPEPFNANGAEPFNADPLGPEPFRADPLGPEPFRAAPPGPEALKADPLGHEAFRADPLGSEAFKADLLGPEPSKAVPSGSEAGASGRDTGPFGVGPRPAEADPLAAGPGTAPSAPDAPSPAGRPGEPGQGQEAAAAETGEGSETPADGGAVPGANPTGTDEFHAGQADNDVAELIDAAFADLDDKTWAVAQNHVFTDAPAAPEELAKLFAVPPEDIVALEQELRARLAAWLDSAEAAPYTQHLEKLPGTLGVAAPKSRLMGAAEWHTRELRSLDVPAWQFVLTTLPGYTVQDDWLVAGDIADLREQTCALILNADRPPTVARALELVSTLGIHPEVAKEWLENVPQLRIQSTKKTGENSGSPGVAEATTTGERPAEAEGSEGSAPAGQLKDVSMTRKCFKHPDGLWWLRVDVAPEQLAGGECPLPSGFAAYLGLSPGDGHTVTGAAGDVTLSWQSRPVIESLGPLLQEMGAQPGSHLFLTVAEEDKVLRARLVPAAAGDLDKNTMALRLAGYTTKDKAESLEETIRVLATRVGMTGPVGLPDLMNRLRERGDRDLLSLMV</sequence>
<protein>
    <submittedName>
        <fullName evidence="2">Uncharacterized protein</fullName>
    </submittedName>
</protein>
<evidence type="ECO:0000256" key="1">
    <source>
        <dbReference type="SAM" id="MobiDB-lite"/>
    </source>
</evidence>
<comment type="caution">
    <text evidence="2">The sequence shown here is derived from an EMBL/GenBank/DDBJ whole genome shotgun (WGS) entry which is preliminary data.</text>
</comment>
<evidence type="ECO:0000313" key="3">
    <source>
        <dbReference type="Proteomes" id="UP001596496"/>
    </source>
</evidence>
<feature type="region of interest" description="Disordered" evidence="1">
    <location>
        <begin position="200"/>
        <end position="227"/>
    </location>
</feature>
<feature type="compositionally biased region" description="Pro residues" evidence="1">
    <location>
        <begin position="282"/>
        <end position="291"/>
    </location>
</feature>
<feature type="compositionally biased region" description="Basic and acidic residues" evidence="1">
    <location>
        <begin position="331"/>
        <end position="342"/>
    </location>
</feature>
<evidence type="ECO:0000313" key="2">
    <source>
        <dbReference type="EMBL" id="MFC7385913.1"/>
    </source>
</evidence>
<feature type="region of interest" description="Disordered" evidence="1">
    <location>
        <begin position="639"/>
        <end position="676"/>
    </location>
</feature>
<name>A0ABW2PDV1_9ACTN</name>
<keyword evidence="3" id="KW-1185">Reference proteome</keyword>
<organism evidence="2 3">
    <name type="scientific">Sphaerisporangium rhizosphaerae</name>
    <dbReference type="NCBI Taxonomy" id="2269375"/>
    <lineage>
        <taxon>Bacteria</taxon>
        <taxon>Bacillati</taxon>
        <taxon>Actinomycetota</taxon>
        <taxon>Actinomycetes</taxon>
        <taxon>Streptosporangiales</taxon>
        <taxon>Streptosporangiaceae</taxon>
        <taxon>Sphaerisporangium</taxon>
    </lineage>
</organism>
<proteinExistence type="predicted"/>
<feature type="compositionally biased region" description="Low complexity" evidence="1">
    <location>
        <begin position="147"/>
        <end position="174"/>
    </location>
</feature>
<gene>
    <name evidence="2" type="ORF">ACFQSB_27150</name>
</gene>
<dbReference type="RefSeq" id="WP_380829752.1">
    <property type="nucleotide sequence ID" value="NZ_JBHTCG010000022.1"/>
</dbReference>
<dbReference type="Proteomes" id="UP001596496">
    <property type="component" value="Unassembled WGS sequence"/>
</dbReference>
<feature type="region of interest" description="Disordered" evidence="1">
    <location>
        <begin position="242"/>
        <end position="452"/>
    </location>
</feature>
<feature type="compositionally biased region" description="Pro residues" evidence="1">
    <location>
        <begin position="204"/>
        <end position="217"/>
    </location>
</feature>
<feature type="compositionally biased region" description="Polar residues" evidence="1">
    <location>
        <begin position="639"/>
        <end position="649"/>
    </location>
</feature>
<feature type="compositionally biased region" description="Low complexity" evidence="1">
    <location>
        <begin position="393"/>
        <end position="434"/>
    </location>
</feature>
<reference evidence="3" key="1">
    <citation type="journal article" date="2019" name="Int. J. Syst. Evol. Microbiol.">
        <title>The Global Catalogue of Microorganisms (GCM) 10K type strain sequencing project: providing services to taxonomists for standard genome sequencing and annotation.</title>
        <authorList>
            <consortium name="The Broad Institute Genomics Platform"/>
            <consortium name="The Broad Institute Genome Sequencing Center for Infectious Disease"/>
            <person name="Wu L."/>
            <person name="Ma J."/>
        </authorList>
    </citation>
    <scope>NUCLEOTIDE SEQUENCE [LARGE SCALE GENOMIC DNA]</scope>
    <source>
        <strain evidence="3">CECT 7649</strain>
    </source>
</reference>